<comment type="caution">
    <text evidence="2">The sequence shown here is derived from an EMBL/GenBank/DDBJ whole genome shotgun (WGS) entry which is preliminary data.</text>
</comment>
<dbReference type="PROSITE" id="PS50096">
    <property type="entry name" value="IQ"/>
    <property type="match status" value="1"/>
</dbReference>
<dbReference type="OrthoDB" id="203073at2759"/>
<name>A0A1R2C0I4_9CILI</name>
<evidence type="ECO:0000313" key="2">
    <source>
        <dbReference type="EMBL" id="OMJ82445.1"/>
    </source>
</evidence>
<evidence type="ECO:0000256" key="1">
    <source>
        <dbReference type="ARBA" id="ARBA00022737"/>
    </source>
</evidence>
<dbReference type="EMBL" id="MPUH01000340">
    <property type="protein sequence ID" value="OMJ82445.1"/>
    <property type="molecule type" value="Genomic_DNA"/>
</dbReference>
<dbReference type="AlphaFoldDB" id="A0A1R2C0I4"/>
<dbReference type="Gene3D" id="2.20.110.10">
    <property type="entry name" value="Histone H3 K4-specific methyltransferase SET7/9 N-terminal domain"/>
    <property type="match status" value="4"/>
</dbReference>
<organism evidence="2 3">
    <name type="scientific">Stentor coeruleus</name>
    <dbReference type="NCBI Taxonomy" id="5963"/>
    <lineage>
        <taxon>Eukaryota</taxon>
        <taxon>Sar</taxon>
        <taxon>Alveolata</taxon>
        <taxon>Ciliophora</taxon>
        <taxon>Postciliodesmatophora</taxon>
        <taxon>Heterotrichea</taxon>
        <taxon>Heterotrichida</taxon>
        <taxon>Stentoridae</taxon>
        <taxon>Stentor</taxon>
    </lineage>
</organism>
<protein>
    <recommendedName>
        <fullName evidence="4">MORN repeat protein</fullName>
    </recommendedName>
</protein>
<keyword evidence="1" id="KW-0677">Repeat</keyword>
<keyword evidence="3" id="KW-1185">Reference proteome</keyword>
<gene>
    <name evidence="2" type="ORF">SteCoe_16854</name>
</gene>
<dbReference type="InterPro" id="IPR003409">
    <property type="entry name" value="MORN"/>
</dbReference>
<proteinExistence type="predicted"/>
<dbReference type="PANTHER" id="PTHR23084:SF179">
    <property type="entry name" value="OS10G0565000 PROTEIN"/>
    <property type="match status" value="1"/>
</dbReference>
<dbReference type="Pfam" id="PF02493">
    <property type="entry name" value="MORN"/>
    <property type="match status" value="8"/>
</dbReference>
<dbReference type="SMART" id="SM00698">
    <property type="entry name" value="MORN"/>
    <property type="match status" value="8"/>
</dbReference>
<dbReference type="Proteomes" id="UP000187209">
    <property type="component" value="Unassembled WGS sequence"/>
</dbReference>
<dbReference type="SUPFAM" id="SSF82185">
    <property type="entry name" value="Histone H3 K4-specific methyltransferase SET7/9 N-terminal domain"/>
    <property type="match status" value="3"/>
</dbReference>
<dbReference type="PANTHER" id="PTHR23084">
    <property type="entry name" value="PHOSPHATIDYLINOSITOL-4-PHOSPHATE 5-KINASE RELATED"/>
    <property type="match status" value="1"/>
</dbReference>
<accession>A0A1R2C0I4</accession>
<evidence type="ECO:0008006" key="4">
    <source>
        <dbReference type="Google" id="ProtNLM"/>
    </source>
</evidence>
<sequence length="416" mass="48173">MGSISCKACDCNHSDVKLEGEFNNDNYLTYHGFRETMNTFFQNDFQDHDQYKAHIKSLVKIQAFARRIICKSRYLTLQRNLKPVYVYFNSEEVKHFVGHSTRMVGYRELVCMKTYKNGGVYSGEMRGNLRDGLGSMKWKDGACYDGLWSFGRPFGIGTFTYPDGEVYKGKWKNYYSKGKDSEISGLGIILWKENVKDGYKWLWFKKTIDLNSPRSVSLTPRNEEKLQETQGKYLEMKHVFEVKSSQPLKSNKEQKLVYPDGSMYIGDIISGVRQGIGKLSWPDGDTYTGEWKNDIQTGWGVNNWSEGSSYTGFFIGNLKEGVGLYKWPDGAEYFGQWKTNKMHGIGKYTWTDGKIYLGEWEESQMQGFGVLLWKDGRKYEGTWMDGKKHGEGVTWYSNGRLSRDIWRYGRIIKPDV</sequence>
<evidence type="ECO:0000313" key="3">
    <source>
        <dbReference type="Proteomes" id="UP000187209"/>
    </source>
</evidence>
<reference evidence="2 3" key="1">
    <citation type="submission" date="2016-11" db="EMBL/GenBank/DDBJ databases">
        <title>The macronuclear genome of Stentor coeruleus: a giant cell with tiny introns.</title>
        <authorList>
            <person name="Slabodnick M."/>
            <person name="Ruby J.G."/>
            <person name="Reiff S.B."/>
            <person name="Swart E.C."/>
            <person name="Gosai S."/>
            <person name="Prabakaran S."/>
            <person name="Witkowska E."/>
            <person name="Larue G.E."/>
            <person name="Fisher S."/>
            <person name="Freeman R.M."/>
            <person name="Gunawardena J."/>
            <person name="Chu W."/>
            <person name="Stover N.A."/>
            <person name="Gregory B.D."/>
            <person name="Nowacki M."/>
            <person name="Derisi J."/>
            <person name="Roy S.W."/>
            <person name="Marshall W.F."/>
            <person name="Sood P."/>
        </authorList>
    </citation>
    <scope>NUCLEOTIDE SEQUENCE [LARGE SCALE GENOMIC DNA]</scope>
    <source>
        <strain evidence="2">WM001</strain>
    </source>
</reference>